<evidence type="ECO:0000313" key="2">
    <source>
        <dbReference type="Proteomes" id="UP001281147"/>
    </source>
</evidence>
<comment type="caution">
    <text evidence="1">The sequence shown here is derived from an EMBL/GenBank/DDBJ whole genome shotgun (WGS) entry which is preliminary data.</text>
</comment>
<evidence type="ECO:0000313" key="1">
    <source>
        <dbReference type="EMBL" id="KAK3699526.1"/>
    </source>
</evidence>
<protein>
    <submittedName>
        <fullName evidence="1">Uncharacterized protein</fullName>
    </submittedName>
</protein>
<accession>A0ACC3MMZ2</accession>
<dbReference type="EMBL" id="JAUTXU010000196">
    <property type="protein sequence ID" value="KAK3699526.1"/>
    <property type="molecule type" value="Genomic_DNA"/>
</dbReference>
<name>A0ACC3MMZ2_9PEZI</name>
<sequence length="308" mass="34401">MSDAELDAGVDAAVDAMSEFEHLEIQPRNEKGTGLWRPQQKTKSTKKKNKHTKTTALVLLGGSDFGQCSQGVLVDKIMTSIRTRVASIPGMILLGRTLDNFRTNYDPDATNVTSIKSRLSKLIPSQDGYTSVERLLCPLLATNRKAFPEIKKTKQLNPMIKLNVASYRSKLIHNQRYFNGVSWSSRTEATAAAVQAMRACCNKVDPESLLLLSPKDVAEKKRMDDEKKGVDDKLLTDEEDERDRIEGVLEWSLFDKENGFAIKVKACFDDPALRPAEYEDLVERTLYSSKRANPSAIYGPPKDDVSKA</sequence>
<organism evidence="1 2">
    <name type="scientific">Vermiconidia calcicola</name>
    <dbReference type="NCBI Taxonomy" id="1690605"/>
    <lineage>
        <taxon>Eukaryota</taxon>
        <taxon>Fungi</taxon>
        <taxon>Dikarya</taxon>
        <taxon>Ascomycota</taxon>
        <taxon>Pezizomycotina</taxon>
        <taxon>Dothideomycetes</taxon>
        <taxon>Dothideomycetidae</taxon>
        <taxon>Mycosphaerellales</taxon>
        <taxon>Extremaceae</taxon>
        <taxon>Vermiconidia</taxon>
    </lineage>
</organism>
<dbReference type="Proteomes" id="UP001281147">
    <property type="component" value="Unassembled WGS sequence"/>
</dbReference>
<proteinExistence type="predicted"/>
<keyword evidence="2" id="KW-1185">Reference proteome</keyword>
<reference evidence="1" key="1">
    <citation type="submission" date="2023-07" db="EMBL/GenBank/DDBJ databases">
        <title>Black Yeasts Isolated from many extreme environments.</title>
        <authorList>
            <person name="Coleine C."/>
            <person name="Stajich J.E."/>
            <person name="Selbmann L."/>
        </authorList>
    </citation>
    <scope>NUCLEOTIDE SEQUENCE</scope>
    <source>
        <strain evidence="1">CCFEE 5714</strain>
    </source>
</reference>
<gene>
    <name evidence="1" type="ORF">LTR37_016395</name>
</gene>